<dbReference type="Proteomes" id="UP001066276">
    <property type="component" value="Chromosome 5"/>
</dbReference>
<dbReference type="AlphaFoldDB" id="A0AAV7RH83"/>
<keyword evidence="3" id="KW-1185">Reference proteome</keyword>
<dbReference type="EMBL" id="JANPWB010000009">
    <property type="protein sequence ID" value="KAJ1151007.1"/>
    <property type="molecule type" value="Genomic_DNA"/>
</dbReference>
<evidence type="ECO:0000313" key="2">
    <source>
        <dbReference type="EMBL" id="KAJ1151007.1"/>
    </source>
</evidence>
<feature type="region of interest" description="Disordered" evidence="1">
    <location>
        <begin position="1"/>
        <end position="62"/>
    </location>
</feature>
<protein>
    <submittedName>
        <fullName evidence="2">Uncharacterized protein</fullName>
    </submittedName>
</protein>
<reference evidence="2" key="1">
    <citation type="journal article" date="2022" name="bioRxiv">
        <title>Sequencing and chromosome-scale assembly of the giantPleurodeles waltlgenome.</title>
        <authorList>
            <person name="Brown T."/>
            <person name="Elewa A."/>
            <person name="Iarovenko S."/>
            <person name="Subramanian E."/>
            <person name="Araus A.J."/>
            <person name="Petzold A."/>
            <person name="Susuki M."/>
            <person name="Suzuki K.-i.T."/>
            <person name="Hayashi T."/>
            <person name="Toyoda A."/>
            <person name="Oliveira C."/>
            <person name="Osipova E."/>
            <person name="Leigh N.D."/>
            <person name="Simon A."/>
            <person name="Yun M.H."/>
        </authorList>
    </citation>
    <scope>NUCLEOTIDE SEQUENCE</scope>
    <source>
        <strain evidence="2">20211129_DDA</strain>
        <tissue evidence="2">Liver</tissue>
    </source>
</reference>
<proteinExistence type="predicted"/>
<name>A0AAV7RH83_PLEWA</name>
<gene>
    <name evidence="2" type="ORF">NDU88_003794</name>
</gene>
<feature type="compositionally biased region" description="Basic and acidic residues" evidence="1">
    <location>
        <begin position="1"/>
        <end position="18"/>
    </location>
</feature>
<comment type="caution">
    <text evidence="2">The sequence shown here is derived from an EMBL/GenBank/DDBJ whole genome shotgun (WGS) entry which is preliminary data.</text>
</comment>
<evidence type="ECO:0000256" key="1">
    <source>
        <dbReference type="SAM" id="MobiDB-lite"/>
    </source>
</evidence>
<evidence type="ECO:0000313" key="3">
    <source>
        <dbReference type="Proteomes" id="UP001066276"/>
    </source>
</evidence>
<accession>A0AAV7RH83</accession>
<sequence length="129" mass="13537">MLNSGERRRAPRRDEEGPRTPSQGPKAAVWKGRVLLHSPKRPVRPRASPHLPAGVGRQHREGRLLRQHTEVLAVRGAGGAAWGGLPAPPSNEGTFTLSGGARVELPPPTTSIGLGSNAALSCTAGEPLI</sequence>
<organism evidence="2 3">
    <name type="scientific">Pleurodeles waltl</name>
    <name type="common">Iberian ribbed newt</name>
    <dbReference type="NCBI Taxonomy" id="8319"/>
    <lineage>
        <taxon>Eukaryota</taxon>
        <taxon>Metazoa</taxon>
        <taxon>Chordata</taxon>
        <taxon>Craniata</taxon>
        <taxon>Vertebrata</taxon>
        <taxon>Euteleostomi</taxon>
        <taxon>Amphibia</taxon>
        <taxon>Batrachia</taxon>
        <taxon>Caudata</taxon>
        <taxon>Salamandroidea</taxon>
        <taxon>Salamandridae</taxon>
        <taxon>Pleurodelinae</taxon>
        <taxon>Pleurodeles</taxon>
    </lineage>
</organism>